<dbReference type="Proteomes" id="UP000239047">
    <property type="component" value="Unassembled WGS sequence"/>
</dbReference>
<proteinExistence type="predicted"/>
<sequence>MYNDYERTLLYLYRHSWDDMLILMVRSKDDLLSKKIKSLLKGIHYPQTQETTAYHYTELFRYAEHCASLFRASNVKIL</sequence>
<dbReference type="AlphaFoldDB" id="A0A2S5GHR0"/>
<reference evidence="1 2" key="1">
    <citation type="submission" date="2018-02" db="EMBL/GenBank/DDBJ databases">
        <title>Jeotgalibacillus proteolyticum sp. nov. a protease producing bacterium isolated from ocean sediments of Laizhou Bay.</title>
        <authorList>
            <person name="Li Y."/>
        </authorList>
    </citation>
    <scope>NUCLEOTIDE SEQUENCE [LARGE SCALE GENOMIC DNA]</scope>
    <source>
        <strain evidence="1 2">22-7</strain>
    </source>
</reference>
<evidence type="ECO:0000313" key="2">
    <source>
        <dbReference type="Proteomes" id="UP000239047"/>
    </source>
</evidence>
<protein>
    <recommendedName>
        <fullName evidence="3">YhdB-like protein</fullName>
    </recommendedName>
</protein>
<dbReference type="Pfam" id="PF14148">
    <property type="entry name" value="YhdB"/>
    <property type="match status" value="1"/>
</dbReference>
<dbReference type="RefSeq" id="WP_104056595.1">
    <property type="nucleotide sequence ID" value="NZ_PREZ01000001.1"/>
</dbReference>
<dbReference type="InterPro" id="IPR025431">
    <property type="entry name" value="YhdB-like"/>
</dbReference>
<organism evidence="1 2">
    <name type="scientific">Jeotgalibacillus proteolyticus</name>
    <dbReference type="NCBI Taxonomy" id="2082395"/>
    <lineage>
        <taxon>Bacteria</taxon>
        <taxon>Bacillati</taxon>
        <taxon>Bacillota</taxon>
        <taxon>Bacilli</taxon>
        <taxon>Bacillales</taxon>
        <taxon>Caryophanaceae</taxon>
        <taxon>Jeotgalibacillus</taxon>
    </lineage>
</organism>
<dbReference type="OrthoDB" id="2691588at2"/>
<keyword evidence="2" id="KW-1185">Reference proteome</keyword>
<name>A0A2S5GHR0_9BACL</name>
<comment type="caution">
    <text evidence="1">The sequence shown here is derived from an EMBL/GenBank/DDBJ whole genome shotgun (WGS) entry which is preliminary data.</text>
</comment>
<accession>A0A2S5GHR0</accession>
<evidence type="ECO:0008006" key="3">
    <source>
        <dbReference type="Google" id="ProtNLM"/>
    </source>
</evidence>
<dbReference type="EMBL" id="PREZ01000001">
    <property type="protein sequence ID" value="PPA72445.1"/>
    <property type="molecule type" value="Genomic_DNA"/>
</dbReference>
<gene>
    <name evidence="1" type="ORF">C4B60_03460</name>
</gene>
<evidence type="ECO:0000313" key="1">
    <source>
        <dbReference type="EMBL" id="PPA72445.1"/>
    </source>
</evidence>